<evidence type="ECO:0000256" key="3">
    <source>
        <dbReference type="ARBA" id="ARBA00022679"/>
    </source>
</evidence>
<keyword evidence="8 10" id="KW-0594">Phospholipid biosynthesis</keyword>
<dbReference type="EMBL" id="CP053015">
    <property type="protein sequence ID" value="QJQ33756.1"/>
    <property type="molecule type" value="Genomic_DNA"/>
</dbReference>
<evidence type="ECO:0000256" key="6">
    <source>
        <dbReference type="ARBA" id="ARBA00023098"/>
    </source>
</evidence>
<feature type="transmembrane region" description="Helical" evidence="10">
    <location>
        <begin position="118"/>
        <end position="142"/>
    </location>
</feature>
<keyword evidence="5 10" id="KW-1133">Transmembrane helix</keyword>
<evidence type="ECO:0000256" key="8">
    <source>
        <dbReference type="ARBA" id="ARBA00023209"/>
    </source>
</evidence>
<keyword evidence="3 10" id="KW-0808">Transferase</keyword>
<evidence type="ECO:0000256" key="9">
    <source>
        <dbReference type="ARBA" id="ARBA00023264"/>
    </source>
</evidence>
<feature type="transmembrane region" description="Helical" evidence="10">
    <location>
        <begin position="148"/>
        <end position="171"/>
    </location>
</feature>
<comment type="catalytic activity">
    <reaction evidence="10">
        <text>an acyl phosphate + sn-glycerol 3-phosphate = a 1-acyl-sn-glycero-3-phosphate + phosphate</text>
        <dbReference type="Rhea" id="RHEA:34075"/>
        <dbReference type="ChEBI" id="CHEBI:43474"/>
        <dbReference type="ChEBI" id="CHEBI:57597"/>
        <dbReference type="ChEBI" id="CHEBI:57970"/>
        <dbReference type="ChEBI" id="CHEBI:59918"/>
        <dbReference type="EC" id="2.3.1.275"/>
    </reaction>
</comment>
<protein>
    <recommendedName>
        <fullName evidence="10">Glycerol-3-phosphate acyltransferase</fullName>
    </recommendedName>
    <alternativeName>
        <fullName evidence="10">Acyl-PO4 G3P acyltransferase</fullName>
    </alternativeName>
    <alternativeName>
        <fullName evidence="10">Acyl-phosphate--glycerol-3-phosphate acyltransferase</fullName>
    </alternativeName>
    <alternativeName>
        <fullName evidence="10">G3P acyltransferase</fullName>
        <shortName evidence="10">GPAT</shortName>
        <ecNumber evidence="10">2.3.1.275</ecNumber>
    </alternativeName>
    <alternativeName>
        <fullName evidence="10">Lysophosphatidic acid synthase</fullName>
        <shortName evidence="10">LPA synthase</shortName>
    </alternativeName>
</protein>
<evidence type="ECO:0000313" key="11">
    <source>
        <dbReference type="EMBL" id="QJQ33756.1"/>
    </source>
</evidence>
<keyword evidence="11" id="KW-0012">Acyltransferase</keyword>
<dbReference type="Pfam" id="PF02660">
    <property type="entry name" value="G3P_acyltransf"/>
    <property type="match status" value="1"/>
</dbReference>
<name>A0A6M4AYB0_9SPHN</name>
<comment type="subcellular location">
    <subcellularLocation>
        <location evidence="10">Cell membrane</location>
        <topology evidence="10">Multi-pass membrane protein</topology>
    </subcellularLocation>
</comment>
<comment type="pathway">
    <text evidence="10">Lipid metabolism; phospholipid metabolism.</text>
</comment>
<comment type="similarity">
    <text evidence="10">Belongs to the PlsY family.</text>
</comment>
<dbReference type="KEGG" id="slan:GV829_12055"/>
<comment type="subunit">
    <text evidence="10">Probably interacts with PlsX.</text>
</comment>
<dbReference type="Proteomes" id="UP000503018">
    <property type="component" value="Chromosome"/>
</dbReference>
<keyword evidence="12" id="KW-1185">Reference proteome</keyword>
<dbReference type="GO" id="GO:0005886">
    <property type="term" value="C:plasma membrane"/>
    <property type="evidence" value="ECO:0007669"/>
    <property type="project" value="UniProtKB-SubCell"/>
</dbReference>
<dbReference type="EC" id="2.3.1.275" evidence="10"/>
<comment type="caution">
    <text evidence="10">Lacks conserved residue(s) required for the propagation of feature annotation.</text>
</comment>
<dbReference type="InterPro" id="IPR003811">
    <property type="entry name" value="G3P_acylTferase_PlsY"/>
</dbReference>
<dbReference type="PANTHER" id="PTHR30309:SF0">
    <property type="entry name" value="GLYCEROL-3-PHOSPHATE ACYLTRANSFERASE-RELATED"/>
    <property type="match status" value="1"/>
</dbReference>
<dbReference type="PANTHER" id="PTHR30309">
    <property type="entry name" value="INNER MEMBRANE PROTEIN YGIH"/>
    <property type="match status" value="1"/>
</dbReference>
<comment type="function">
    <text evidence="10">Catalyzes the transfer of an acyl group from acyl-phosphate (acyl-PO(4)) to glycerol-3-phosphate (G3P) to form lysophosphatidic acid (LPA). This enzyme utilizes acyl-phosphate as fatty acyl donor, but not acyl-CoA or acyl-ACP.</text>
</comment>
<organism evidence="11 12">
    <name type="scientific">Sphingomonas lacunae</name>
    <dbReference type="NCBI Taxonomy" id="2698828"/>
    <lineage>
        <taxon>Bacteria</taxon>
        <taxon>Pseudomonadati</taxon>
        <taxon>Pseudomonadota</taxon>
        <taxon>Alphaproteobacteria</taxon>
        <taxon>Sphingomonadales</taxon>
        <taxon>Sphingomonadaceae</taxon>
        <taxon>Sphingomonas</taxon>
    </lineage>
</organism>
<keyword evidence="4 10" id="KW-0812">Transmembrane</keyword>
<dbReference type="UniPathway" id="UPA00085"/>
<gene>
    <name evidence="10 11" type="primary">plsY</name>
    <name evidence="11" type="ORF">GV829_12055</name>
</gene>
<keyword evidence="6 10" id="KW-0443">Lipid metabolism</keyword>
<dbReference type="GO" id="GO:0043772">
    <property type="term" value="F:acyl-phosphate glycerol-3-phosphate acyltransferase activity"/>
    <property type="evidence" value="ECO:0007669"/>
    <property type="project" value="UniProtKB-UniRule"/>
</dbReference>
<keyword evidence="7 10" id="KW-0472">Membrane</keyword>
<sequence length="199" mass="20613">MPMMMLAVGYLFGSIPFGVILTRLGGAGDVRAIGSGNIGATNVLRTGRKGLAAGTLILDMAKGLAAVWIAQSISPDDAIIAGAGAILGHLYPIWLKFHGGKGVATYMGVALALDWRIGAIYALLWIGVIVIGRISSLGGLVAAVSVPVAAWALGHPYWLPLLSALTLLVLWRHKENIGRLLSGREPRIGKGSDAADNAG</sequence>
<evidence type="ECO:0000256" key="10">
    <source>
        <dbReference type="HAMAP-Rule" id="MF_01043"/>
    </source>
</evidence>
<proteinExistence type="inferred from homology"/>
<keyword evidence="1 10" id="KW-1003">Cell membrane</keyword>
<evidence type="ECO:0000313" key="12">
    <source>
        <dbReference type="Proteomes" id="UP000503018"/>
    </source>
</evidence>
<evidence type="ECO:0000256" key="4">
    <source>
        <dbReference type="ARBA" id="ARBA00022692"/>
    </source>
</evidence>
<dbReference type="GO" id="GO:0008654">
    <property type="term" value="P:phospholipid biosynthetic process"/>
    <property type="evidence" value="ECO:0007669"/>
    <property type="project" value="UniProtKB-UniRule"/>
</dbReference>
<dbReference type="AlphaFoldDB" id="A0A6M4AYB0"/>
<keyword evidence="2 10" id="KW-0444">Lipid biosynthesis</keyword>
<feature type="transmembrane region" description="Helical" evidence="10">
    <location>
        <begin position="78"/>
        <end position="97"/>
    </location>
</feature>
<evidence type="ECO:0000256" key="7">
    <source>
        <dbReference type="ARBA" id="ARBA00023136"/>
    </source>
</evidence>
<dbReference type="HAMAP" id="MF_01043">
    <property type="entry name" value="PlsY"/>
    <property type="match status" value="1"/>
</dbReference>
<accession>A0A6M4AYB0</accession>
<dbReference type="NCBIfam" id="TIGR00023">
    <property type="entry name" value="glycerol-3-phosphate 1-O-acyltransferase PlsY"/>
    <property type="match status" value="1"/>
</dbReference>
<keyword evidence="9 10" id="KW-1208">Phospholipid metabolism</keyword>
<evidence type="ECO:0000256" key="1">
    <source>
        <dbReference type="ARBA" id="ARBA00022475"/>
    </source>
</evidence>
<reference evidence="11 12" key="1">
    <citation type="submission" date="2020-01" db="EMBL/GenBank/DDBJ databases">
        <title>Sphingomonas sp. strain CSW-10.</title>
        <authorList>
            <person name="Chen W.-M."/>
        </authorList>
    </citation>
    <scope>NUCLEOTIDE SEQUENCE [LARGE SCALE GENOMIC DNA]</scope>
    <source>
        <strain evidence="11 12">CSW-10</strain>
    </source>
</reference>
<dbReference type="SMART" id="SM01207">
    <property type="entry name" value="G3P_acyltransf"/>
    <property type="match status" value="1"/>
</dbReference>
<evidence type="ECO:0000256" key="5">
    <source>
        <dbReference type="ARBA" id="ARBA00022989"/>
    </source>
</evidence>
<evidence type="ECO:0000256" key="2">
    <source>
        <dbReference type="ARBA" id="ARBA00022516"/>
    </source>
</evidence>